<comment type="caution">
    <text evidence="1">The sequence shown here is derived from an EMBL/GenBank/DDBJ whole genome shotgun (WGS) entry which is preliminary data.</text>
</comment>
<sequence length="133" mass="15143">MFSDEEIKKIKRDYRRLKSYKKCAEKNNISVYMAKKLIKGGANEKNKKRVKMKSVCENAGLQGDAEDYMEKRRRDALQFIGKCLDTMSSEDKLANAPINQIASAMGVVMDKFAKKDDDDGKLGEILKAVNRLE</sequence>
<protein>
    <submittedName>
        <fullName evidence="1">Uncharacterized protein</fullName>
    </submittedName>
</protein>
<organism evidence="1 2">
    <name type="scientific">Qingrenia yutianensis</name>
    <dbReference type="NCBI Taxonomy" id="2763676"/>
    <lineage>
        <taxon>Bacteria</taxon>
        <taxon>Bacillati</taxon>
        <taxon>Bacillota</taxon>
        <taxon>Clostridia</taxon>
        <taxon>Eubacteriales</taxon>
        <taxon>Oscillospiraceae</taxon>
        <taxon>Qingrenia</taxon>
    </lineage>
</organism>
<evidence type="ECO:0000313" key="2">
    <source>
        <dbReference type="Proteomes" id="UP000647416"/>
    </source>
</evidence>
<keyword evidence="2" id="KW-1185">Reference proteome</keyword>
<dbReference type="RefSeq" id="WP_262431704.1">
    <property type="nucleotide sequence ID" value="NZ_JACRTE010000004.1"/>
</dbReference>
<proteinExistence type="predicted"/>
<name>A0A926FCX3_9FIRM</name>
<accession>A0A926FCX3</accession>
<dbReference type="Proteomes" id="UP000647416">
    <property type="component" value="Unassembled WGS sequence"/>
</dbReference>
<gene>
    <name evidence="1" type="ORF">H8706_04680</name>
</gene>
<reference evidence="1" key="1">
    <citation type="submission" date="2020-08" db="EMBL/GenBank/DDBJ databases">
        <title>Genome public.</title>
        <authorList>
            <person name="Liu C."/>
            <person name="Sun Q."/>
        </authorList>
    </citation>
    <scope>NUCLEOTIDE SEQUENCE</scope>
    <source>
        <strain evidence="1">NSJ-50</strain>
    </source>
</reference>
<dbReference type="EMBL" id="JACRTE010000004">
    <property type="protein sequence ID" value="MBC8596164.1"/>
    <property type="molecule type" value="Genomic_DNA"/>
</dbReference>
<dbReference type="AlphaFoldDB" id="A0A926FCX3"/>
<evidence type="ECO:0000313" key="1">
    <source>
        <dbReference type="EMBL" id="MBC8596164.1"/>
    </source>
</evidence>